<gene>
    <name evidence="3" type="ORF">LVIROSA_LOCUS8609</name>
</gene>
<reference evidence="3 4" key="1">
    <citation type="submission" date="2022-01" db="EMBL/GenBank/DDBJ databases">
        <authorList>
            <person name="Xiong W."/>
            <person name="Schranz E."/>
        </authorList>
    </citation>
    <scope>NUCLEOTIDE SEQUENCE [LARGE SCALE GENOMIC DNA]</scope>
</reference>
<evidence type="ECO:0000256" key="2">
    <source>
        <dbReference type="SAM" id="MobiDB-lite"/>
    </source>
</evidence>
<sequence>MTLEERCSHVDMKLDETLQQNEVLSIRVESLEREMLDKEKLLLDHEAELSRLGNDLDWLVKDGIIRIVDKGEMVDAIDSFISCDYASMMNLGFVDIGGLRQLCADDENEGVGPSSNAKINGLDGKAGK</sequence>
<evidence type="ECO:0000256" key="1">
    <source>
        <dbReference type="SAM" id="Coils"/>
    </source>
</evidence>
<keyword evidence="4" id="KW-1185">Reference proteome</keyword>
<organism evidence="3 4">
    <name type="scientific">Lactuca virosa</name>
    <dbReference type="NCBI Taxonomy" id="75947"/>
    <lineage>
        <taxon>Eukaryota</taxon>
        <taxon>Viridiplantae</taxon>
        <taxon>Streptophyta</taxon>
        <taxon>Embryophyta</taxon>
        <taxon>Tracheophyta</taxon>
        <taxon>Spermatophyta</taxon>
        <taxon>Magnoliopsida</taxon>
        <taxon>eudicotyledons</taxon>
        <taxon>Gunneridae</taxon>
        <taxon>Pentapetalae</taxon>
        <taxon>asterids</taxon>
        <taxon>campanulids</taxon>
        <taxon>Asterales</taxon>
        <taxon>Asteraceae</taxon>
        <taxon>Cichorioideae</taxon>
        <taxon>Cichorieae</taxon>
        <taxon>Lactucinae</taxon>
        <taxon>Lactuca</taxon>
    </lineage>
</organism>
<evidence type="ECO:0000313" key="3">
    <source>
        <dbReference type="EMBL" id="CAH1421196.1"/>
    </source>
</evidence>
<dbReference type="Proteomes" id="UP001157418">
    <property type="component" value="Unassembled WGS sequence"/>
</dbReference>
<name>A0AAU9M6L8_9ASTR</name>
<keyword evidence="1" id="KW-0175">Coiled coil</keyword>
<proteinExistence type="predicted"/>
<evidence type="ECO:0000313" key="4">
    <source>
        <dbReference type="Proteomes" id="UP001157418"/>
    </source>
</evidence>
<feature type="coiled-coil region" evidence="1">
    <location>
        <begin position="14"/>
        <end position="48"/>
    </location>
</feature>
<accession>A0AAU9M6L8</accession>
<dbReference type="EMBL" id="CAKMRJ010001112">
    <property type="protein sequence ID" value="CAH1421196.1"/>
    <property type="molecule type" value="Genomic_DNA"/>
</dbReference>
<comment type="caution">
    <text evidence="3">The sequence shown here is derived from an EMBL/GenBank/DDBJ whole genome shotgun (WGS) entry which is preliminary data.</text>
</comment>
<dbReference type="AlphaFoldDB" id="A0AAU9M6L8"/>
<protein>
    <submittedName>
        <fullName evidence="3">Uncharacterized protein</fullName>
    </submittedName>
</protein>
<feature type="region of interest" description="Disordered" evidence="2">
    <location>
        <begin position="107"/>
        <end position="128"/>
    </location>
</feature>